<gene>
    <name evidence="3" type="ORF">GSI_09795</name>
</gene>
<dbReference type="Gene3D" id="3.90.180.10">
    <property type="entry name" value="Medium-chain alcohol dehydrogenases, catalytic domain"/>
    <property type="match status" value="1"/>
</dbReference>
<dbReference type="GO" id="GO:0016628">
    <property type="term" value="F:oxidoreductase activity, acting on the CH-CH group of donors, NAD or NADP as acceptor"/>
    <property type="evidence" value="ECO:0007669"/>
    <property type="project" value="InterPro"/>
</dbReference>
<dbReference type="InterPro" id="IPR041694">
    <property type="entry name" value="ADH_N_2"/>
</dbReference>
<dbReference type="EMBL" id="AYKW01000028">
    <property type="protein sequence ID" value="PIL28144.1"/>
    <property type="molecule type" value="Genomic_DNA"/>
</dbReference>
<dbReference type="SUPFAM" id="SSF51735">
    <property type="entry name" value="NAD(P)-binding Rossmann-fold domains"/>
    <property type="match status" value="1"/>
</dbReference>
<keyword evidence="1" id="KW-0560">Oxidoreductase</keyword>
<dbReference type="AlphaFoldDB" id="A0A2G8S321"/>
<evidence type="ECO:0000313" key="3">
    <source>
        <dbReference type="EMBL" id="PIL28144.1"/>
    </source>
</evidence>
<dbReference type="PANTHER" id="PTHR43205:SF7">
    <property type="entry name" value="PROSTAGLANDIN REDUCTASE 1"/>
    <property type="match status" value="1"/>
</dbReference>
<evidence type="ECO:0000256" key="1">
    <source>
        <dbReference type="ARBA" id="ARBA00023002"/>
    </source>
</evidence>
<dbReference type="SUPFAM" id="SSF50129">
    <property type="entry name" value="GroES-like"/>
    <property type="match status" value="1"/>
</dbReference>
<keyword evidence="4" id="KW-1185">Reference proteome</keyword>
<dbReference type="PANTHER" id="PTHR43205">
    <property type="entry name" value="PROSTAGLANDIN REDUCTASE"/>
    <property type="match status" value="1"/>
</dbReference>
<sequence>MAPIPNGRYLFKEIPTGFPIPGQTTVYDESQTIDLDSVPLNGGFLVKVLVLSIDPYMRSKMRDPSISSYTPAYVLNEPLYGYGLAVVLRSEDATLHPGDHIYGIHTFEHYSVKTDAAQYRVIKNEEKLPWSAYVGICGMAGETACYAWKEYAHPQKGQIAFVTAGAGPVGATVIQLAKADGMKVIASAGSNDKVEFIRSVGADVAFNYKTARTADVLAKEGPVDVYWDNVGGETLEAAIEHSARYARFIECGMISAYNSSSSYHVKNLTKILSRELSINGFIVSSLRAKYVDAFYAEFPARVARGEIQYKEYPVRGLAEAGQAIADVQSGKNFGKCVLIVADD</sequence>
<accession>A0A2G8S321</accession>
<dbReference type="InterPro" id="IPR020843">
    <property type="entry name" value="ER"/>
</dbReference>
<protein>
    <recommendedName>
        <fullName evidence="2">Enoyl reductase (ER) domain-containing protein</fullName>
    </recommendedName>
</protein>
<evidence type="ECO:0000313" key="4">
    <source>
        <dbReference type="Proteomes" id="UP000230002"/>
    </source>
</evidence>
<dbReference type="InterPro" id="IPR045010">
    <property type="entry name" value="MDR_fam"/>
</dbReference>
<comment type="caution">
    <text evidence="3">The sequence shown here is derived from an EMBL/GenBank/DDBJ whole genome shotgun (WGS) entry which is preliminary data.</text>
</comment>
<name>A0A2G8S321_9APHY</name>
<dbReference type="CDD" id="cd05288">
    <property type="entry name" value="PGDH"/>
    <property type="match status" value="1"/>
</dbReference>
<proteinExistence type="predicted"/>
<dbReference type="InterPro" id="IPR011032">
    <property type="entry name" value="GroES-like_sf"/>
</dbReference>
<dbReference type="STRING" id="1077348.A0A2G8S321"/>
<feature type="domain" description="Enoyl reductase (ER)" evidence="2">
    <location>
        <begin position="22"/>
        <end position="338"/>
    </location>
</feature>
<evidence type="ECO:0000259" key="2">
    <source>
        <dbReference type="SMART" id="SM00829"/>
    </source>
</evidence>
<dbReference type="Pfam" id="PF00107">
    <property type="entry name" value="ADH_zinc_N"/>
    <property type="match status" value="1"/>
</dbReference>
<dbReference type="Pfam" id="PF16884">
    <property type="entry name" value="ADH_N_2"/>
    <property type="match status" value="1"/>
</dbReference>
<organism evidence="3 4">
    <name type="scientific">Ganoderma sinense ZZ0214-1</name>
    <dbReference type="NCBI Taxonomy" id="1077348"/>
    <lineage>
        <taxon>Eukaryota</taxon>
        <taxon>Fungi</taxon>
        <taxon>Dikarya</taxon>
        <taxon>Basidiomycota</taxon>
        <taxon>Agaricomycotina</taxon>
        <taxon>Agaricomycetes</taxon>
        <taxon>Polyporales</taxon>
        <taxon>Polyporaceae</taxon>
        <taxon>Ganoderma</taxon>
    </lineage>
</organism>
<dbReference type="OrthoDB" id="809632at2759"/>
<reference evidence="3 4" key="1">
    <citation type="journal article" date="2015" name="Sci. Rep.">
        <title>Chromosome-level genome map provides insights into diverse defense mechanisms in the medicinal fungus Ganoderma sinense.</title>
        <authorList>
            <person name="Zhu Y."/>
            <person name="Xu J."/>
            <person name="Sun C."/>
            <person name="Zhou S."/>
            <person name="Xu H."/>
            <person name="Nelson D.R."/>
            <person name="Qian J."/>
            <person name="Song J."/>
            <person name="Luo H."/>
            <person name="Xiang L."/>
            <person name="Li Y."/>
            <person name="Xu Z."/>
            <person name="Ji A."/>
            <person name="Wang L."/>
            <person name="Lu S."/>
            <person name="Hayward A."/>
            <person name="Sun W."/>
            <person name="Li X."/>
            <person name="Schwartz D.C."/>
            <person name="Wang Y."/>
            <person name="Chen S."/>
        </authorList>
    </citation>
    <scope>NUCLEOTIDE SEQUENCE [LARGE SCALE GENOMIC DNA]</scope>
    <source>
        <strain evidence="3 4">ZZ0214-1</strain>
    </source>
</reference>
<dbReference type="InterPro" id="IPR036291">
    <property type="entry name" value="NAD(P)-bd_dom_sf"/>
</dbReference>
<dbReference type="SMART" id="SM00829">
    <property type="entry name" value="PKS_ER"/>
    <property type="match status" value="1"/>
</dbReference>
<dbReference type="Proteomes" id="UP000230002">
    <property type="component" value="Unassembled WGS sequence"/>
</dbReference>
<dbReference type="InterPro" id="IPR013149">
    <property type="entry name" value="ADH-like_C"/>
</dbReference>
<dbReference type="Gene3D" id="3.40.50.720">
    <property type="entry name" value="NAD(P)-binding Rossmann-like Domain"/>
    <property type="match status" value="1"/>
</dbReference>